<organism evidence="1 2">
    <name type="scientific">Phaeosphaeria nodorum (strain SN15 / ATCC MYA-4574 / FGSC 10173)</name>
    <name type="common">Glume blotch fungus</name>
    <name type="synonym">Parastagonospora nodorum</name>
    <dbReference type="NCBI Taxonomy" id="321614"/>
    <lineage>
        <taxon>Eukaryota</taxon>
        <taxon>Fungi</taxon>
        <taxon>Dikarya</taxon>
        <taxon>Ascomycota</taxon>
        <taxon>Pezizomycotina</taxon>
        <taxon>Dothideomycetes</taxon>
        <taxon>Pleosporomycetidae</taxon>
        <taxon>Pleosporales</taxon>
        <taxon>Pleosporineae</taxon>
        <taxon>Phaeosphaeriaceae</taxon>
        <taxon>Parastagonospora</taxon>
    </lineage>
</organism>
<reference evidence="2" key="1">
    <citation type="journal article" date="2021" name="BMC Genomics">
        <title>Chromosome-level genome assembly and manually-curated proteome of model necrotroph Parastagonospora nodorum Sn15 reveals a genome-wide trove of candidate effector homologs, and redundancy of virulence-related functions within an accessory chromosome.</title>
        <authorList>
            <person name="Bertazzoni S."/>
            <person name="Jones D.A.B."/>
            <person name="Phan H.T."/>
            <person name="Tan K.-C."/>
            <person name="Hane J.K."/>
        </authorList>
    </citation>
    <scope>NUCLEOTIDE SEQUENCE [LARGE SCALE GENOMIC DNA]</scope>
    <source>
        <strain evidence="2">SN15 / ATCC MYA-4574 / FGSC 10173)</strain>
    </source>
</reference>
<proteinExistence type="predicted"/>
<protein>
    <submittedName>
        <fullName evidence="1">Uncharacterized protein</fullName>
    </submittedName>
</protein>
<accession>A0A7U2I7S9</accession>
<dbReference type="AlphaFoldDB" id="A0A7U2I7S9"/>
<dbReference type="Proteomes" id="UP000663193">
    <property type="component" value="Chromosome 14"/>
</dbReference>
<name>A0A7U2I7S9_PHANO</name>
<dbReference type="EMBL" id="CP069036">
    <property type="protein sequence ID" value="QRD02793.1"/>
    <property type="molecule type" value="Genomic_DNA"/>
</dbReference>
<keyword evidence="2" id="KW-1185">Reference proteome</keyword>
<evidence type="ECO:0000313" key="1">
    <source>
        <dbReference type="EMBL" id="QRD02793.1"/>
    </source>
</evidence>
<gene>
    <name evidence="1" type="ORF">JI435_418680</name>
</gene>
<evidence type="ECO:0000313" key="2">
    <source>
        <dbReference type="Proteomes" id="UP000663193"/>
    </source>
</evidence>
<dbReference type="VEuPathDB" id="FungiDB:JI435_418680"/>
<sequence>MYTFCIVSSHSKHKTTNRAEPQTNWPEQKLSLQPAATNAGLRMRRPVPLQTIIGLHRAPTVF</sequence>